<sequence length="58" mass="7033">MVVSRQPIFVNLKSNTMKKHIANIVIENVSYKYCYNKKLHINKIYTYILAISEYKYRF</sequence>
<keyword evidence="2" id="KW-1185">Reference proteome</keyword>
<dbReference type="EMBL" id="RBXN01000002">
    <property type="protein sequence ID" value="RKT59788.1"/>
    <property type="molecule type" value="Genomic_DNA"/>
</dbReference>
<dbReference type="AlphaFoldDB" id="A0A495WIV4"/>
<protein>
    <submittedName>
        <fullName evidence="1">Uncharacterized protein</fullName>
    </submittedName>
</protein>
<organism evidence="1 2">
    <name type="scientific">Coprobacter fastidiosus NSB1 = JCM 33896</name>
    <dbReference type="NCBI Taxonomy" id="1349822"/>
    <lineage>
        <taxon>Bacteria</taxon>
        <taxon>Pseudomonadati</taxon>
        <taxon>Bacteroidota</taxon>
        <taxon>Bacteroidia</taxon>
        <taxon>Bacteroidales</taxon>
        <taxon>Barnesiellaceae</taxon>
        <taxon>Coprobacter</taxon>
    </lineage>
</organism>
<gene>
    <name evidence="1" type="ORF">BC742_0709</name>
</gene>
<accession>A0A495WIV4</accession>
<reference evidence="1 2" key="1">
    <citation type="submission" date="2018-10" db="EMBL/GenBank/DDBJ databases">
        <title>Genomic Encyclopedia of Archaeal and Bacterial Type Strains, Phase II (KMG-II): from individual species to whole genera.</title>
        <authorList>
            <person name="Goeker M."/>
        </authorList>
    </citation>
    <scope>NUCLEOTIDE SEQUENCE [LARGE SCALE GENOMIC DNA]</scope>
    <source>
        <strain evidence="1 2">NSB1</strain>
    </source>
</reference>
<dbReference type="Proteomes" id="UP000269493">
    <property type="component" value="Unassembled WGS sequence"/>
</dbReference>
<evidence type="ECO:0000313" key="1">
    <source>
        <dbReference type="EMBL" id="RKT59788.1"/>
    </source>
</evidence>
<proteinExistence type="predicted"/>
<comment type="caution">
    <text evidence="1">The sequence shown here is derived from an EMBL/GenBank/DDBJ whole genome shotgun (WGS) entry which is preliminary data.</text>
</comment>
<evidence type="ECO:0000313" key="2">
    <source>
        <dbReference type="Proteomes" id="UP000269493"/>
    </source>
</evidence>
<name>A0A495WIV4_9BACT</name>